<proteinExistence type="predicted"/>
<name>A0ABS4VJD9_9ACTN</name>
<keyword evidence="2" id="KW-1185">Reference proteome</keyword>
<gene>
    <name evidence="1" type="ORF">JOF59_006403</name>
</gene>
<evidence type="ECO:0000313" key="1">
    <source>
        <dbReference type="EMBL" id="MBP2363911.1"/>
    </source>
</evidence>
<organism evidence="1 2">
    <name type="scientific">Streptomyces clavifer</name>
    <dbReference type="NCBI Taxonomy" id="68188"/>
    <lineage>
        <taxon>Bacteria</taxon>
        <taxon>Bacillati</taxon>
        <taxon>Actinomycetota</taxon>
        <taxon>Actinomycetes</taxon>
        <taxon>Kitasatosporales</taxon>
        <taxon>Streptomycetaceae</taxon>
        <taxon>Streptomyces</taxon>
    </lineage>
</organism>
<reference evidence="1 2" key="1">
    <citation type="submission" date="2021-03" db="EMBL/GenBank/DDBJ databases">
        <title>Sequencing the genomes of 1000 actinobacteria strains.</title>
        <authorList>
            <person name="Klenk H.-P."/>
        </authorList>
    </citation>
    <scope>NUCLEOTIDE SEQUENCE [LARGE SCALE GENOMIC DNA]</scope>
    <source>
        <strain evidence="1 2">DSM 40843</strain>
    </source>
</reference>
<protein>
    <submittedName>
        <fullName evidence="1">Uncharacterized protein</fullName>
    </submittedName>
</protein>
<sequence length="35" mass="3729">MTGRAGLEPLRGELVGSSTAVSLRKLPDSRFATRV</sequence>
<comment type="caution">
    <text evidence="1">The sequence shown here is derived from an EMBL/GenBank/DDBJ whole genome shotgun (WGS) entry which is preliminary data.</text>
</comment>
<evidence type="ECO:0000313" key="2">
    <source>
        <dbReference type="Proteomes" id="UP001519311"/>
    </source>
</evidence>
<accession>A0ABS4VJD9</accession>
<dbReference type="EMBL" id="JAGINS010000002">
    <property type="protein sequence ID" value="MBP2363911.1"/>
    <property type="molecule type" value="Genomic_DNA"/>
</dbReference>
<dbReference type="Proteomes" id="UP001519311">
    <property type="component" value="Unassembled WGS sequence"/>
</dbReference>